<keyword evidence="3" id="KW-1185">Reference proteome</keyword>
<evidence type="ECO:0000313" key="2">
    <source>
        <dbReference type="EMBL" id="ETN38211.1"/>
    </source>
</evidence>
<sequence length="316" mass="35493">MITTLLLVAFVAGIFVGLLRSNRIQKPGYEPVNILEGVSRIITRIRQASTTTELEKSRTIVPAEDIRRQGYHGLFTREEVVSHFEPSSWQRLAFEDFKAKVLARGSNLKTFPCIYATMGFRSGEHRYVFLQSDDPSEPQNIRLVGPALQEYLAIARSLGSNTSLAIFAAPSTRPISIEEHNSKFWGVLRGLRIVDPSPWPAAIPSKTESSEWTFCYANEPIFPVMLTPSHGKRYSRQMSVPVIAIQPKWVLDQLLNTKENRDAATGKVRKLLAEYDSIDVSPDLTGYGVPGTSESRQLCLADENQTVLCPYQDFDR</sequence>
<name>W2RNU7_CYPE1</name>
<gene>
    <name evidence="2" type="ORF">HMPREF1541_06242</name>
</gene>
<dbReference type="InterPro" id="IPR014988">
    <property type="entry name" value="Uncharacterised_YqcI/YcgG"/>
</dbReference>
<organism evidence="2 3">
    <name type="scientific">Cyphellophora europaea (strain CBS 101466)</name>
    <name type="common">Phialophora europaea</name>
    <dbReference type="NCBI Taxonomy" id="1220924"/>
    <lineage>
        <taxon>Eukaryota</taxon>
        <taxon>Fungi</taxon>
        <taxon>Dikarya</taxon>
        <taxon>Ascomycota</taxon>
        <taxon>Pezizomycotina</taxon>
        <taxon>Eurotiomycetes</taxon>
        <taxon>Chaetothyriomycetidae</taxon>
        <taxon>Chaetothyriales</taxon>
        <taxon>Cyphellophoraceae</taxon>
        <taxon>Cyphellophora</taxon>
    </lineage>
</organism>
<accession>W2RNU7</accession>
<dbReference type="AlphaFoldDB" id="W2RNU7"/>
<dbReference type="OrthoDB" id="3630793at2759"/>
<dbReference type="PANTHER" id="PTHR40045">
    <property type="entry name" value="YCGG FAMILY PROTEIN"/>
    <property type="match status" value="1"/>
</dbReference>
<dbReference type="InParanoid" id="W2RNU7"/>
<reference evidence="2 3" key="1">
    <citation type="submission" date="2013-03" db="EMBL/GenBank/DDBJ databases">
        <title>The Genome Sequence of Phialophora europaea CBS 101466.</title>
        <authorList>
            <consortium name="The Broad Institute Genomics Platform"/>
            <person name="Cuomo C."/>
            <person name="de Hoog S."/>
            <person name="Gorbushina A."/>
            <person name="Walker B."/>
            <person name="Young S.K."/>
            <person name="Zeng Q."/>
            <person name="Gargeya S."/>
            <person name="Fitzgerald M."/>
            <person name="Haas B."/>
            <person name="Abouelleil A."/>
            <person name="Allen A.W."/>
            <person name="Alvarado L."/>
            <person name="Arachchi H.M."/>
            <person name="Berlin A.M."/>
            <person name="Chapman S.B."/>
            <person name="Gainer-Dewar J."/>
            <person name="Goldberg J."/>
            <person name="Griggs A."/>
            <person name="Gujja S."/>
            <person name="Hansen M."/>
            <person name="Howarth C."/>
            <person name="Imamovic A."/>
            <person name="Ireland A."/>
            <person name="Larimer J."/>
            <person name="McCowan C."/>
            <person name="Murphy C."/>
            <person name="Pearson M."/>
            <person name="Poon T.W."/>
            <person name="Priest M."/>
            <person name="Roberts A."/>
            <person name="Saif S."/>
            <person name="Shea T."/>
            <person name="Sisk P."/>
            <person name="Sykes S."/>
            <person name="Wortman J."/>
            <person name="Nusbaum C."/>
            <person name="Birren B."/>
        </authorList>
    </citation>
    <scope>NUCLEOTIDE SEQUENCE [LARGE SCALE GENOMIC DNA]</scope>
    <source>
        <strain evidence="2 3">CBS 101466</strain>
    </source>
</reference>
<protein>
    <recommendedName>
        <fullName evidence="4">YqcI/YcgG family protein</fullName>
    </recommendedName>
</protein>
<dbReference type="Proteomes" id="UP000030752">
    <property type="component" value="Unassembled WGS sequence"/>
</dbReference>
<evidence type="ECO:0008006" key="4">
    <source>
        <dbReference type="Google" id="ProtNLM"/>
    </source>
</evidence>
<evidence type="ECO:0000256" key="1">
    <source>
        <dbReference type="SAM" id="SignalP"/>
    </source>
</evidence>
<dbReference type="PANTHER" id="PTHR40045:SF1">
    <property type="entry name" value="YQCI_YCGG FAMILY PROTEIN"/>
    <property type="match status" value="1"/>
</dbReference>
<dbReference type="RefSeq" id="XP_008718800.1">
    <property type="nucleotide sequence ID" value="XM_008720578.1"/>
</dbReference>
<dbReference type="GeneID" id="19973581"/>
<proteinExistence type="predicted"/>
<keyword evidence="1" id="KW-0732">Signal</keyword>
<dbReference type="Pfam" id="PF08892">
    <property type="entry name" value="YqcI_YcgG"/>
    <property type="match status" value="1"/>
</dbReference>
<dbReference type="VEuPathDB" id="FungiDB:HMPREF1541_06242"/>
<feature type="chain" id="PRO_5004823885" description="YqcI/YcgG family protein" evidence="1">
    <location>
        <begin position="22"/>
        <end position="316"/>
    </location>
</feature>
<dbReference type="eggNOG" id="ENOG502REQ0">
    <property type="taxonomic scope" value="Eukaryota"/>
</dbReference>
<feature type="signal peptide" evidence="1">
    <location>
        <begin position="1"/>
        <end position="21"/>
    </location>
</feature>
<evidence type="ECO:0000313" key="3">
    <source>
        <dbReference type="Proteomes" id="UP000030752"/>
    </source>
</evidence>
<dbReference type="EMBL" id="KB822722">
    <property type="protein sequence ID" value="ETN38211.1"/>
    <property type="molecule type" value="Genomic_DNA"/>
</dbReference>
<dbReference type="HOGENOM" id="CLU_067506_0_0_1"/>